<accession>A0ABV6FUV6</accession>
<name>A0ABV6FUV6_9BACT</name>
<evidence type="ECO:0000313" key="1">
    <source>
        <dbReference type="EMBL" id="MFC0263085.1"/>
    </source>
</evidence>
<gene>
    <name evidence="1" type="ORF">ACFFIP_10365</name>
</gene>
<reference evidence="1 2" key="1">
    <citation type="submission" date="2024-09" db="EMBL/GenBank/DDBJ databases">
        <authorList>
            <person name="Sun Q."/>
            <person name="Mori K."/>
        </authorList>
    </citation>
    <scope>NUCLEOTIDE SEQUENCE [LARGE SCALE GENOMIC DNA]</scope>
    <source>
        <strain evidence="1 2">CCM 7650</strain>
    </source>
</reference>
<dbReference type="Proteomes" id="UP001589797">
    <property type="component" value="Unassembled WGS sequence"/>
</dbReference>
<comment type="caution">
    <text evidence="1">The sequence shown here is derived from an EMBL/GenBank/DDBJ whole genome shotgun (WGS) entry which is preliminary data.</text>
</comment>
<dbReference type="EMBL" id="JBHLWI010000028">
    <property type="protein sequence ID" value="MFC0263085.1"/>
    <property type="molecule type" value="Genomic_DNA"/>
</dbReference>
<proteinExistence type="predicted"/>
<sequence length="220" mass="25571">MINKILNKLQTTTKLKHNLFGQTEALFKQLEQICHNISKEIHEADKGETPVPVKVERINDFEFIFRIGGDVLIFILQSNIVRLPDDTYLSKSKYLKENLSLRYFGQILIYNFIADTLTYGRLDDPGYLIGRILLNKENKFFLEGDRKIVYSFPELRDNPVTEDKMRSLIEKLLESALENDLLAPAFQDIMLISYHQKLEHTSSMGNPKKIGFDLFAKPRE</sequence>
<dbReference type="RefSeq" id="WP_382387549.1">
    <property type="nucleotide sequence ID" value="NZ_JBHLWI010000028.1"/>
</dbReference>
<organism evidence="1 2">
    <name type="scientific">Fontibacter flavus</name>
    <dbReference type="NCBI Taxonomy" id="654838"/>
    <lineage>
        <taxon>Bacteria</taxon>
        <taxon>Pseudomonadati</taxon>
        <taxon>Bacteroidota</taxon>
        <taxon>Cytophagia</taxon>
        <taxon>Cytophagales</taxon>
        <taxon>Cyclobacteriaceae</taxon>
        <taxon>Fontibacter</taxon>
    </lineage>
</organism>
<protein>
    <submittedName>
        <fullName evidence="1">Uncharacterized protein</fullName>
    </submittedName>
</protein>
<keyword evidence="2" id="KW-1185">Reference proteome</keyword>
<evidence type="ECO:0000313" key="2">
    <source>
        <dbReference type="Proteomes" id="UP001589797"/>
    </source>
</evidence>